<comment type="caution">
    <text evidence="1">The sequence shown here is derived from an EMBL/GenBank/DDBJ whole genome shotgun (WGS) entry which is preliminary data.</text>
</comment>
<gene>
    <name evidence="1" type="ORF">PMEA_00006250</name>
</gene>
<evidence type="ECO:0000313" key="1">
    <source>
        <dbReference type="EMBL" id="CAH3166861.1"/>
    </source>
</evidence>
<evidence type="ECO:0000313" key="2">
    <source>
        <dbReference type="Proteomes" id="UP001159428"/>
    </source>
</evidence>
<keyword evidence="2" id="KW-1185">Reference proteome</keyword>
<name>A0AAU9Y4D0_9CNID</name>
<dbReference type="Proteomes" id="UP001159428">
    <property type="component" value="Unassembled WGS sequence"/>
</dbReference>
<proteinExistence type="predicted"/>
<dbReference type="AlphaFoldDB" id="A0AAU9Y4D0"/>
<reference evidence="1 2" key="1">
    <citation type="submission" date="2022-05" db="EMBL/GenBank/DDBJ databases">
        <authorList>
            <consortium name="Genoscope - CEA"/>
            <person name="William W."/>
        </authorList>
    </citation>
    <scope>NUCLEOTIDE SEQUENCE [LARGE SCALE GENOMIC DNA]</scope>
</reference>
<accession>A0AAU9Y4D0</accession>
<protein>
    <submittedName>
        <fullName evidence="1">Uncharacterized protein</fullName>
    </submittedName>
</protein>
<dbReference type="EMBL" id="CALNXJ010000145">
    <property type="protein sequence ID" value="CAH3166861.1"/>
    <property type="molecule type" value="Genomic_DNA"/>
</dbReference>
<organism evidence="1 2">
    <name type="scientific">Pocillopora meandrina</name>
    <dbReference type="NCBI Taxonomy" id="46732"/>
    <lineage>
        <taxon>Eukaryota</taxon>
        <taxon>Metazoa</taxon>
        <taxon>Cnidaria</taxon>
        <taxon>Anthozoa</taxon>
        <taxon>Hexacorallia</taxon>
        <taxon>Scleractinia</taxon>
        <taxon>Astrocoeniina</taxon>
        <taxon>Pocilloporidae</taxon>
        <taxon>Pocillopora</taxon>
    </lineage>
</organism>
<sequence length="207" mass="24163">MRNCEQLLGSSGLFAYRIGSLDKLNEVLNNYGPENCRGFPRVTIQEQKGQQTEIMRQNIQVASFSGSTERTVLQNFEDIVERSLPLEKVTQYYMENPGAARNVILSYVAFFEEHIMFVSDLFDRGTYIRDYGSKKETVYLDETKELKDFLPKLEEWWKKKQNEVETAFLKLEEMSNAEEPGKKKQKRGRKFSQGFNCPLKFFCQICS</sequence>